<comment type="function">
    <text evidence="7">Catalyzes the transfer of a ribosyl phosphate group from 5-phosphoribose 1-diphosphate to orotate, leading to the formation of orotidine monophosphate (OMP).</text>
</comment>
<feature type="binding site" evidence="7">
    <location>
        <position position="115"/>
    </location>
    <ligand>
        <name>5-phospho-alpha-D-ribose 1-diphosphate</name>
        <dbReference type="ChEBI" id="CHEBI:58017"/>
        <note>ligand shared between dimeric partners</note>
    </ligand>
</feature>
<sequence>MPMFANTFPDKAKIADLFAGQLLEIGAVHFNATEPYKLASGMMSPVYIDCRKLISYPRIRSAVMDFAAATILSEAGFEQFDCIAGGETAGIPFAAFLAERLGLPMIYVRKKPKGHGRNAQIEGELREGSRVLVIEDLTTAGGSMFTFIDAIRAAGSTVDHGIALFYYGIFGEAESRFADGGVKLHYLATWRDVLAAATRRQAFDPATLASVEAFLDAPLEWSASHGGVAALEAQ</sequence>
<evidence type="ECO:0000256" key="6">
    <source>
        <dbReference type="ARBA" id="ARBA00022975"/>
    </source>
</evidence>
<feature type="binding site" evidence="7">
    <location>
        <position position="113"/>
    </location>
    <ligand>
        <name>5-phospho-alpha-D-ribose 1-diphosphate</name>
        <dbReference type="ChEBI" id="CHEBI:58017"/>
        <note>ligand shared between dimeric partners</note>
    </ligand>
</feature>
<evidence type="ECO:0000256" key="4">
    <source>
        <dbReference type="ARBA" id="ARBA00022679"/>
    </source>
</evidence>
<keyword evidence="4 7" id="KW-0808">Transferase</keyword>
<comment type="caution">
    <text evidence="9">The sequence shown here is derived from an EMBL/GenBank/DDBJ whole genome shotgun (WGS) entry which is preliminary data.</text>
</comment>
<dbReference type="EMBL" id="QGTR01000003">
    <property type="protein sequence ID" value="PWV99956.1"/>
    <property type="molecule type" value="Genomic_DNA"/>
</dbReference>
<dbReference type="AlphaFoldDB" id="A0A317PLN9"/>
<dbReference type="GO" id="GO:0019856">
    <property type="term" value="P:pyrimidine nucleobase biosynthetic process"/>
    <property type="evidence" value="ECO:0007669"/>
    <property type="project" value="TreeGrafter"/>
</dbReference>
<evidence type="ECO:0000313" key="10">
    <source>
        <dbReference type="Proteomes" id="UP000246352"/>
    </source>
</evidence>
<dbReference type="NCBIfam" id="TIGR00336">
    <property type="entry name" value="pyrE"/>
    <property type="match status" value="1"/>
</dbReference>
<name>A0A317PLN9_9HYPH</name>
<comment type="similarity">
    <text evidence="7">Belongs to the purine/pyrimidine phosphoribosyltransferase family. PyrE subfamily.</text>
</comment>
<evidence type="ECO:0000256" key="2">
    <source>
        <dbReference type="ARBA" id="ARBA00011971"/>
    </source>
</evidence>
<dbReference type="GO" id="GO:0044205">
    <property type="term" value="P:'de novo' UMP biosynthetic process"/>
    <property type="evidence" value="ECO:0007669"/>
    <property type="project" value="UniProtKB-UniRule"/>
</dbReference>
<dbReference type="InterPro" id="IPR000836">
    <property type="entry name" value="PRTase_dom"/>
</dbReference>
<organism evidence="9 10">
    <name type="scientific">Hoeflea marina</name>
    <dbReference type="NCBI Taxonomy" id="274592"/>
    <lineage>
        <taxon>Bacteria</taxon>
        <taxon>Pseudomonadati</taxon>
        <taxon>Pseudomonadota</taxon>
        <taxon>Alphaproteobacteria</taxon>
        <taxon>Hyphomicrobiales</taxon>
        <taxon>Rhizobiaceae</taxon>
        <taxon>Hoeflea</taxon>
    </lineage>
</organism>
<feature type="domain" description="Phosphoribosyltransferase" evidence="8">
    <location>
        <begin position="62"/>
        <end position="167"/>
    </location>
</feature>
<evidence type="ECO:0000256" key="3">
    <source>
        <dbReference type="ARBA" id="ARBA00022676"/>
    </source>
</evidence>
<feature type="binding site" evidence="7">
    <location>
        <position position="109"/>
    </location>
    <ligand>
        <name>5-phospho-alpha-D-ribose 1-diphosphate</name>
        <dbReference type="ChEBI" id="CHEBI:58017"/>
        <note>ligand shared between dimeric partners</note>
    </ligand>
</feature>
<keyword evidence="5 7" id="KW-0460">Magnesium</keyword>
<evidence type="ECO:0000313" key="9">
    <source>
        <dbReference type="EMBL" id="PWV99956.1"/>
    </source>
</evidence>
<dbReference type="InterPro" id="IPR023031">
    <property type="entry name" value="OPRT"/>
</dbReference>
<dbReference type="EC" id="2.4.2.10" evidence="2 7"/>
<dbReference type="Gene3D" id="3.40.50.2020">
    <property type="match status" value="1"/>
</dbReference>
<accession>A0A317PLN9</accession>
<feature type="binding site" description="in other chain" evidence="7">
    <location>
        <position position="110"/>
    </location>
    <ligand>
        <name>5-phospho-alpha-D-ribose 1-diphosphate</name>
        <dbReference type="ChEBI" id="CHEBI:58017"/>
        <note>ligand shared between dimeric partners</note>
    </ligand>
</feature>
<reference evidence="9 10" key="1">
    <citation type="submission" date="2018-05" db="EMBL/GenBank/DDBJ databases">
        <title>Genomic Encyclopedia of Type Strains, Phase IV (KMG-IV): sequencing the most valuable type-strain genomes for metagenomic binning, comparative biology and taxonomic classification.</title>
        <authorList>
            <person name="Goeker M."/>
        </authorList>
    </citation>
    <scope>NUCLEOTIDE SEQUENCE [LARGE SCALE GENOMIC DNA]</scope>
    <source>
        <strain evidence="9 10">DSM 16791</strain>
    </source>
</reference>
<comment type="pathway">
    <text evidence="1 7">Pyrimidine metabolism; UMP biosynthesis via de novo pathway; UMP from orotate: step 1/2.</text>
</comment>
<comment type="catalytic activity">
    <reaction evidence="7">
        <text>orotidine 5'-phosphate + diphosphate = orotate + 5-phospho-alpha-D-ribose 1-diphosphate</text>
        <dbReference type="Rhea" id="RHEA:10380"/>
        <dbReference type="ChEBI" id="CHEBI:30839"/>
        <dbReference type="ChEBI" id="CHEBI:33019"/>
        <dbReference type="ChEBI" id="CHEBI:57538"/>
        <dbReference type="ChEBI" id="CHEBI:58017"/>
        <dbReference type="EC" id="2.4.2.10"/>
    </reaction>
</comment>
<dbReference type="GO" id="GO:0004588">
    <property type="term" value="F:orotate phosphoribosyltransferase activity"/>
    <property type="evidence" value="ECO:0007669"/>
    <property type="project" value="UniProtKB-UniRule"/>
</dbReference>
<evidence type="ECO:0000256" key="7">
    <source>
        <dbReference type="HAMAP-Rule" id="MF_01208"/>
    </source>
</evidence>
<dbReference type="SUPFAM" id="SSF53271">
    <property type="entry name" value="PRTase-like"/>
    <property type="match status" value="1"/>
</dbReference>
<keyword evidence="6 7" id="KW-0665">Pyrimidine biosynthesis</keyword>
<comment type="caution">
    <text evidence="7">Lacks conserved residue(s) required for the propagation of feature annotation.</text>
</comment>
<dbReference type="NCBIfam" id="NF001729">
    <property type="entry name" value="PRK00455.1-3"/>
    <property type="match status" value="1"/>
</dbReference>
<dbReference type="GO" id="GO:0000287">
    <property type="term" value="F:magnesium ion binding"/>
    <property type="evidence" value="ECO:0007669"/>
    <property type="project" value="UniProtKB-UniRule"/>
</dbReference>
<dbReference type="InterPro" id="IPR029057">
    <property type="entry name" value="PRTase-like"/>
</dbReference>
<dbReference type="PANTHER" id="PTHR19278:SF9">
    <property type="entry name" value="URIDINE 5'-MONOPHOSPHATE SYNTHASE"/>
    <property type="match status" value="1"/>
</dbReference>
<comment type="cofactor">
    <cofactor evidence="7">
        <name>Mg(2+)</name>
        <dbReference type="ChEBI" id="CHEBI:18420"/>
    </cofactor>
</comment>
<comment type="subunit">
    <text evidence="7">Homodimer.</text>
</comment>
<dbReference type="Pfam" id="PF00156">
    <property type="entry name" value="Pribosyltran"/>
    <property type="match status" value="1"/>
</dbReference>
<dbReference type="Proteomes" id="UP000246352">
    <property type="component" value="Unassembled WGS sequence"/>
</dbReference>
<protein>
    <recommendedName>
        <fullName evidence="2 7">Orotate phosphoribosyltransferase</fullName>
        <shortName evidence="7">OPRT</shortName>
        <shortName evidence="7">OPRTase</shortName>
        <ecNumber evidence="2 7">2.4.2.10</ecNumber>
    </recommendedName>
</protein>
<dbReference type="InterPro" id="IPR004467">
    <property type="entry name" value="Or_phspho_trans_dom"/>
</dbReference>
<keyword evidence="3 7" id="KW-0328">Glycosyltransferase</keyword>
<feature type="binding site" description="in other chain" evidence="7">
    <location>
        <begin position="135"/>
        <end position="143"/>
    </location>
    <ligand>
        <name>5-phospho-alpha-D-ribose 1-diphosphate</name>
        <dbReference type="ChEBI" id="CHEBI:58017"/>
        <note>ligand shared between dimeric partners</note>
    </ligand>
</feature>
<dbReference type="HAMAP" id="MF_01208">
    <property type="entry name" value="PyrE"/>
    <property type="match status" value="1"/>
</dbReference>
<feature type="binding site" evidence="7">
    <location>
        <position position="139"/>
    </location>
    <ligand>
        <name>orotate</name>
        <dbReference type="ChEBI" id="CHEBI:30839"/>
    </ligand>
</feature>
<proteinExistence type="inferred from homology"/>
<keyword evidence="10" id="KW-1185">Reference proteome</keyword>
<dbReference type="PANTHER" id="PTHR19278">
    <property type="entry name" value="OROTATE PHOSPHORIBOSYLTRANSFERASE"/>
    <property type="match status" value="1"/>
</dbReference>
<gene>
    <name evidence="7" type="primary">pyrE</name>
    <name evidence="9" type="ORF">DFR52_103157</name>
</gene>
<evidence type="ECO:0000256" key="5">
    <source>
        <dbReference type="ARBA" id="ARBA00022842"/>
    </source>
</evidence>
<dbReference type="CDD" id="cd06223">
    <property type="entry name" value="PRTases_typeI"/>
    <property type="match status" value="1"/>
</dbReference>
<evidence type="ECO:0000259" key="8">
    <source>
        <dbReference type="Pfam" id="PF00156"/>
    </source>
</evidence>
<dbReference type="UniPathway" id="UPA00070">
    <property type="reaction ID" value="UER00119"/>
</dbReference>
<evidence type="ECO:0000256" key="1">
    <source>
        <dbReference type="ARBA" id="ARBA00004889"/>
    </source>
</evidence>